<dbReference type="Proteomes" id="UP001652642">
    <property type="component" value="Chromosome 1"/>
</dbReference>
<evidence type="ECO:0000256" key="1">
    <source>
        <dbReference type="ARBA" id="ARBA00004141"/>
    </source>
</evidence>
<feature type="transmembrane region" description="Helical" evidence="6">
    <location>
        <begin position="113"/>
        <end position="132"/>
    </location>
</feature>
<dbReference type="InterPro" id="IPR030417">
    <property type="entry name" value="MS4A"/>
</dbReference>
<comment type="similarity">
    <text evidence="2">Belongs to the MS4A family.</text>
</comment>
<keyword evidence="7" id="KW-1185">Reference proteome</keyword>
<reference evidence="7" key="1">
    <citation type="submission" date="2025-05" db="UniProtKB">
        <authorList>
            <consortium name="RefSeq"/>
        </authorList>
    </citation>
    <scope>NUCLEOTIDE SEQUENCE [LARGE SCALE GENOMIC DNA]</scope>
</reference>
<evidence type="ECO:0000256" key="5">
    <source>
        <dbReference type="ARBA" id="ARBA00023136"/>
    </source>
</evidence>
<keyword evidence="3 6" id="KW-0812">Transmembrane</keyword>
<dbReference type="RefSeq" id="XP_072845673.1">
    <property type="nucleotide sequence ID" value="XM_072989572.1"/>
</dbReference>
<comment type="subcellular location">
    <subcellularLocation>
        <location evidence="1">Membrane</location>
        <topology evidence="1">Multi-pass membrane protein</topology>
    </subcellularLocation>
</comment>
<evidence type="ECO:0000256" key="4">
    <source>
        <dbReference type="ARBA" id="ARBA00022989"/>
    </source>
</evidence>
<feature type="transmembrane region" description="Helical" evidence="6">
    <location>
        <begin position="77"/>
        <end position="101"/>
    </location>
</feature>
<keyword evidence="4 6" id="KW-1133">Transmembrane helix</keyword>
<feature type="transmembrane region" description="Helical" evidence="6">
    <location>
        <begin position="420"/>
        <end position="444"/>
    </location>
</feature>
<dbReference type="GeneID" id="110078365"/>
<feature type="transmembrane region" description="Helical" evidence="6">
    <location>
        <begin position="330"/>
        <end position="351"/>
    </location>
</feature>
<gene>
    <name evidence="8" type="primary">LOC110078365</name>
</gene>
<name>A0ABM5FJT5_9SAUR</name>
<feature type="transmembrane region" description="Helical" evidence="6">
    <location>
        <begin position="144"/>
        <end position="162"/>
    </location>
</feature>
<evidence type="ECO:0000313" key="8">
    <source>
        <dbReference type="RefSeq" id="XP_072845673.1"/>
    </source>
</evidence>
<evidence type="ECO:0000256" key="2">
    <source>
        <dbReference type="ARBA" id="ARBA00009565"/>
    </source>
</evidence>
<feature type="transmembrane region" description="Helical" evidence="6">
    <location>
        <begin position="388"/>
        <end position="414"/>
    </location>
</feature>
<reference evidence="8" key="2">
    <citation type="submission" date="2025-08" db="UniProtKB">
        <authorList>
            <consortium name="RefSeq"/>
        </authorList>
    </citation>
    <scope>IDENTIFICATION</scope>
</reference>
<organism evidence="7 8">
    <name type="scientific">Pogona vitticeps</name>
    <name type="common">central bearded dragon</name>
    <dbReference type="NCBI Taxonomy" id="103695"/>
    <lineage>
        <taxon>Eukaryota</taxon>
        <taxon>Metazoa</taxon>
        <taxon>Chordata</taxon>
        <taxon>Craniata</taxon>
        <taxon>Vertebrata</taxon>
        <taxon>Euteleostomi</taxon>
        <taxon>Lepidosauria</taxon>
        <taxon>Squamata</taxon>
        <taxon>Bifurcata</taxon>
        <taxon>Unidentata</taxon>
        <taxon>Episquamata</taxon>
        <taxon>Toxicofera</taxon>
        <taxon>Iguania</taxon>
        <taxon>Acrodonta</taxon>
        <taxon>Agamidae</taxon>
        <taxon>Amphibolurinae</taxon>
        <taxon>Pogona</taxon>
    </lineage>
</organism>
<evidence type="ECO:0008006" key="9">
    <source>
        <dbReference type="Google" id="ProtNLM"/>
    </source>
</evidence>
<feature type="transmembrane region" description="Helical" evidence="6">
    <location>
        <begin position="357"/>
        <end position="381"/>
    </location>
</feature>
<sequence>MATQPLNLSNGQMLLVPSNGPSVIQGGQAFPGTVMQPAGTVQHVSYGGQEFRSAANQPHQQPHMGPMEKLLKADIKTLGAVQIMIGLIHIGFGSLSFIFVGSEYISLATIGGYPLWAGLSFIISGSFSVDAMRHLSISQVKCSVGLNITSAIITLFGISLYMVEFVLWQIWMHYAVTGLHVLLFLFTLLEFCITVSAAHFGCQATCCNTERTVHHVPYTVLDMGTNFPESSRPPPYNPHESSAVKLTDEAENLAMTTDPMRIQNGMLLFIPPNGASFLQGVHGGPASVIPPTGMVQYLQYGGQEGGSSQPQQNRLVGRLDTFLKAEAKTLGAIQIIIGLIHIGFGGVAIIFSTPFQVAAHGFFSFWGGVLFIASGSLSVAAEKYLDMFLVKCSVAMNITSAVAATVGTILFIVQLTINRYGYATSVATGLSVLLLLFTILEFFITGLAARVTCQAACCSNDTAAAFVPYSVIGNGITSTENYPAPPPYDHVVLTSSTEA</sequence>
<keyword evidence="5 6" id="KW-0472">Membrane</keyword>
<evidence type="ECO:0000256" key="6">
    <source>
        <dbReference type="SAM" id="Phobius"/>
    </source>
</evidence>
<dbReference type="InterPro" id="IPR007237">
    <property type="entry name" value="CD20-like"/>
</dbReference>
<protein>
    <recommendedName>
        <fullName evidence="9">Membrane-spanning 4-domains subfamily A member 15-like</fullName>
    </recommendedName>
</protein>
<proteinExistence type="inferred from homology"/>
<dbReference type="PANTHER" id="PTHR23320">
    <property type="entry name" value="MEMBRANE-SPANNING 4-DOMAINS SUBFAMILY A MS4A -RELATED"/>
    <property type="match status" value="1"/>
</dbReference>
<evidence type="ECO:0000256" key="3">
    <source>
        <dbReference type="ARBA" id="ARBA00022692"/>
    </source>
</evidence>
<evidence type="ECO:0000313" key="7">
    <source>
        <dbReference type="Proteomes" id="UP001652642"/>
    </source>
</evidence>
<accession>A0ABM5FJT5</accession>
<dbReference type="Pfam" id="PF04103">
    <property type="entry name" value="CD20"/>
    <property type="match status" value="2"/>
</dbReference>
<dbReference type="PANTHER" id="PTHR23320:SF155">
    <property type="entry name" value="MEMBRANE-SPANNING 4-DOMAINS SUBFAMILY A MEMBER 8"/>
    <property type="match status" value="1"/>
</dbReference>